<feature type="domain" description="Galactose-1-phosphate uridyl transferase N-terminal" evidence="10">
    <location>
        <begin position="3"/>
        <end position="169"/>
    </location>
</feature>
<evidence type="ECO:0000256" key="8">
    <source>
        <dbReference type="PIRSR" id="PIRSR000808-1"/>
    </source>
</evidence>
<keyword evidence="4 9" id="KW-0479">Metal-binding</keyword>
<dbReference type="UniPathway" id="UPA00214"/>
<evidence type="ECO:0000259" key="11">
    <source>
        <dbReference type="Pfam" id="PF02744"/>
    </source>
</evidence>
<keyword evidence="6" id="KW-0119">Carbohydrate metabolism</keyword>
<evidence type="ECO:0000256" key="3">
    <source>
        <dbReference type="ARBA" id="ARBA00022695"/>
    </source>
</evidence>
<dbReference type="Proteomes" id="UP000230922">
    <property type="component" value="Unassembled WGS sequence"/>
</dbReference>
<comment type="similarity">
    <text evidence="1">Belongs to the galactose-1-phosphate uridylyltransferase type 1 family.</text>
</comment>
<dbReference type="InterPro" id="IPR001937">
    <property type="entry name" value="GalP_UDPtransf1"/>
</dbReference>
<dbReference type="GO" id="GO:0008270">
    <property type="term" value="F:zinc ion binding"/>
    <property type="evidence" value="ECO:0007669"/>
    <property type="project" value="InterPro"/>
</dbReference>
<evidence type="ECO:0000256" key="7">
    <source>
        <dbReference type="NCBIfam" id="TIGR00209"/>
    </source>
</evidence>
<dbReference type="GO" id="GO:0008108">
    <property type="term" value="F:UDP-glucose:hexose-1-phosphate uridylyltransferase activity"/>
    <property type="evidence" value="ECO:0007669"/>
    <property type="project" value="UniProtKB-UniRule"/>
</dbReference>
<evidence type="ECO:0000256" key="4">
    <source>
        <dbReference type="ARBA" id="ARBA00022723"/>
    </source>
</evidence>
<dbReference type="PIRSF" id="PIRSF000808">
    <property type="entry name" value="GalT"/>
    <property type="match status" value="1"/>
</dbReference>
<keyword evidence="5 9" id="KW-0862">Zinc</keyword>
<dbReference type="InterPro" id="IPR036265">
    <property type="entry name" value="HIT-like_sf"/>
</dbReference>
<feature type="binding site" evidence="9">
    <location>
        <position position="106"/>
    </location>
    <ligand>
        <name>Zn(2+)</name>
        <dbReference type="ChEBI" id="CHEBI:29105"/>
    </ligand>
</feature>
<feature type="active site" description="Tele-UMP-histidine intermediate" evidence="8">
    <location>
        <position position="159"/>
    </location>
</feature>
<dbReference type="Pfam" id="PF02744">
    <property type="entry name" value="GalP_UDP_tr_C"/>
    <property type="match status" value="1"/>
</dbReference>
<dbReference type="InterPro" id="IPR005850">
    <property type="entry name" value="GalP_Utransf_C"/>
</dbReference>
<organism evidence="12 13">
    <name type="scientific">Candidatus Doudnabacteria bacterium CG10_big_fil_rev_8_21_14_0_10_42_18</name>
    <dbReference type="NCBI Taxonomy" id="1974552"/>
    <lineage>
        <taxon>Bacteria</taxon>
        <taxon>Candidatus Doudnaibacteriota</taxon>
    </lineage>
</organism>
<dbReference type="InterPro" id="IPR005849">
    <property type="entry name" value="GalP_Utransf_N"/>
</dbReference>
<evidence type="ECO:0000256" key="5">
    <source>
        <dbReference type="ARBA" id="ARBA00022833"/>
    </source>
</evidence>
<gene>
    <name evidence="12" type="primary">galT</name>
    <name evidence="12" type="ORF">COT92_00905</name>
</gene>
<feature type="binding site" evidence="9">
    <location>
        <position position="43"/>
    </location>
    <ligand>
        <name>Zn(2+)</name>
        <dbReference type="ChEBI" id="CHEBI:29105"/>
    </ligand>
</feature>
<dbReference type="InterPro" id="IPR053177">
    <property type="entry name" value="ADP-glucose_phosphorylase"/>
</dbReference>
<evidence type="ECO:0000313" key="12">
    <source>
        <dbReference type="EMBL" id="PIR96468.1"/>
    </source>
</evidence>
<protein>
    <recommendedName>
        <fullName evidence="7">Galactose-1-phosphate uridylyltransferase</fullName>
        <ecNumber evidence="7">2.7.7.12</ecNumber>
    </recommendedName>
</protein>
<evidence type="ECO:0000259" key="10">
    <source>
        <dbReference type="Pfam" id="PF01087"/>
    </source>
</evidence>
<dbReference type="PANTHER" id="PTHR42763:SF2">
    <property type="entry name" value="ADP-GLUCOSE PHOSPHORYLASE"/>
    <property type="match status" value="1"/>
</dbReference>
<comment type="cofactor">
    <cofactor evidence="9">
        <name>Zn(2+)</name>
        <dbReference type="ChEBI" id="CHEBI:29105"/>
    </cofactor>
    <text evidence="9">Binds 1 zinc ion per subunit.</text>
</comment>
<feature type="domain" description="Galactose-1-phosphate uridyl transferase C-terminal" evidence="11">
    <location>
        <begin position="181"/>
        <end position="295"/>
    </location>
</feature>
<dbReference type="SUPFAM" id="SSF54197">
    <property type="entry name" value="HIT-like"/>
    <property type="match status" value="2"/>
</dbReference>
<dbReference type="NCBIfam" id="TIGR00209">
    <property type="entry name" value="galT_1"/>
    <property type="match status" value="1"/>
</dbReference>
<feature type="binding site" evidence="9">
    <location>
        <position position="157"/>
    </location>
    <ligand>
        <name>Zn(2+)</name>
        <dbReference type="ChEBI" id="CHEBI:29105"/>
    </ligand>
</feature>
<accession>A0A2H0VBH2</accession>
<dbReference type="EC" id="2.7.7.12" evidence="7"/>
<proteinExistence type="inferred from homology"/>
<dbReference type="Pfam" id="PF01087">
    <property type="entry name" value="GalP_UDP_transf"/>
    <property type="match status" value="1"/>
</dbReference>
<dbReference type="PANTHER" id="PTHR42763">
    <property type="entry name" value="ADP-GLUCOSE PHOSPHORYLASE"/>
    <property type="match status" value="1"/>
</dbReference>
<evidence type="ECO:0000256" key="6">
    <source>
        <dbReference type="ARBA" id="ARBA00023277"/>
    </source>
</evidence>
<evidence type="ECO:0000313" key="13">
    <source>
        <dbReference type="Proteomes" id="UP000230922"/>
    </source>
</evidence>
<name>A0A2H0VBH2_9BACT</name>
<keyword evidence="3 12" id="KW-0548">Nucleotidyltransferase</keyword>
<dbReference type="AlphaFoldDB" id="A0A2H0VBH2"/>
<reference evidence="13" key="1">
    <citation type="submission" date="2017-09" db="EMBL/GenBank/DDBJ databases">
        <title>Depth-based differentiation of microbial function through sediment-hosted aquifers and enrichment of novel symbionts in the deep terrestrial subsurface.</title>
        <authorList>
            <person name="Probst A.J."/>
            <person name="Ladd B."/>
            <person name="Jarett J.K."/>
            <person name="Geller-Mcgrath D.E."/>
            <person name="Sieber C.M.K."/>
            <person name="Emerson J.B."/>
            <person name="Anantharaman K."/>
            <person name="Thomas B.C."/>
            <person name="Malmstrom R."/>
            <person name="Stieglmeier M."/>
            <person name="Klingl A."/>
            <person name="Woyke T."/>
            <person name="Ryan C.M."/>
            <person name="Banfield J.F."/>
        </authorList>
    </citation>
    <scope>NUCLEOTIDE SEQUENCE [LARGE SCALE GENOMIC DNA]</scope>
</reference>
<dbReference type="EMBL" id="PFAK01000015">
    <property type="protein sequence ID" value="PIR96468.1"/>
    <property type="molecule type" value="Genomic_DNA"/>
</dbReference>
<comment type="caution">
    <text evidence="12">The sequence shown here is derived from an EMBL/GenBank/DDBJ whole genome shotgun (WGS) entry which is preliminary data.</text>
</comment>
<sequence>MSEFRQNPINKSWVLIAPNRAKKPEDYKTYSVMHGVPELEKRCVFCPGNEHLNKEVWRTPETGEWEIRVIENKFAALENVHVYRHKDFYVSLTGDGSHEVIIARKHNEPVALQSISTVELSIKTFIERINGFAKDPEVAYVQVFHNHGRDAGASLIHPHYQLLAIPIVPPHLHTEIMGCYHYHQNNKTCVYCDIIKEELKVKDRLVHESEHFVVISAYASRSPFETWILPKRHSARFEDMTEDEITHLAFVLKVTLGQLYTKLSDPPLNFYIHNMPFERDKRHNKREEDAYHWHLTIFPRITIWAGFEFASGIPLNPMPPEETAKFLRGE</sequence>
<dbReference type="GO" id="GO:0006012">
    <property type="term" value="P:galactose metabolic process"/>
    <property type="evidence" value="ECO:0007669"/>
    <property type="project" value="UniProtKB-UniRule"/>
</dbReference>
<feature type="binding site" evidence="9">
    <location>
        <position position="46"/>
    </location>
    <ligand>
        <name>Zn(2+)</name>
        <dbReference type="ChEBI" id="CHEBI:29105"/>
    </ligand>
</feature>
<evidence type="ECO:0000256" key="1">
    <source>
        <dbReference type="ARBA" id="ARBA00010951"/>
    </source>
</evidence>
<dbReference type="Gene3D" id="3.30.428.10">
    <property type="entry name" value="HIT-like"/>
    <property type="match status" value="2"/>
</dbReference>
<keyword evidence="2 12" id="KW-0808">Transferase</keyword>
<evidence type="ECO:0000256" key="2">
    <source>
        <dbReference type="ARBA" id="ARBA00022679"/>
    </source>
</evidence>
<evidence type="ECO:0000256" key="9">
    <source>
        <dbReference type="PIRSR" id="PIRSR000808-3"/>
    </source>
</evidence>